<dbReference type="SUPFAM" id="SSF49854">
    <property type="entry name" value="Spermadhesin, CUB domain"/>
    <property type="match status" value="1"/>
</dbReference>
<organism evidence="4 5">
    <name type="scientific">Nephila pilipes</name>
    <name type="common">Giant wood spider</name>
    <name type="synonym">Nephila maculata</name>
    <dbReference type="NCBI Taxonomy" id="299642"/>
    <lineage>
        <taxon>Eukaryota</taxon>
        <taxon>Metazoa</taxon>
        <taxon>Ecdysozoa</taxon>
        <taxon>Arthropoda</taxon>
        <taxon>Chelicerata</taxon>
        <taxon>Arachnida</taxon>
        <taxon>Araneae</taxon>
        <taxon>Araneomorphae</taxon>
        <taxon>Entelegynae</taxon>
        <taxon>Araneoidea</taxon>
        <taxon>Nephilidae</taxon>
        <taxon>Nephila</taxon>
    </lineage>
</organism>
<dbReference type="PANTHER" id="PTHR46908:SF8">
    <property type="entry name" value="C-TYPE LECTIN DOMAIN-CONTAINING PROTEIN"/>
    <property type="match status" value="1"/>
</dbReference>
<dbReference type="InterPro" id="IPR035914">
    <property type="entry name" value="Sperma_CUB_dom_sf"/>
</dbReference>
<dbReference type="InterPro" id="IPR052129">
    <property type="entry name" value="Spermadhesin-Link_domain"/>
</dbReference>
<dbReference type="AlphaFoldDB" id="A0A8X6QIS8"/>
<keyword evidence="1" id="KW-1015">Disulfide bond</keyword>
<dbReference type="Proteomes" id="UP000887013">
    <property type="component" value="Unassembled WGS sequence"/>
</dbReference>
<comment type="caution">
    <text evidence="2">Lacks conserved residue(s) required for the propagation of feature annotation.</text>
</comment>
<evidence type="ECO:0000256" key="2">
    <source>
        <dbReference type="PROSITE-ProRule" id="PRU00059"/>
    </source>
</evidence>
<dbReference type="PANTHER" id="PTHR46908">
    <property type="entry name" value="CUBILIN-LIKE PROTEIN"/>
    <property type="match status" value="1"/>
</dbReference>
<dbReference type="InterPro" id="IPR000859">
    <property type="entry name" value="CUB_dom"/>
</dbReference>
<comment type="caution">
    <text evidence="4">The sequence shown here is derived from an EMBL/GenBank/DDBJ whole genome shotgun (WGS) entry which is preliminary data.</text>
</comment>
<reference evidence="4" key="1">
    <citation type="submission" date="2020-08" db="EMBL/GenBank/DDBJ databases">
        <title>Multicomponent nature underlies the extraordinary mechanical properties of spider dragline silk.</title>
        <authorList>
            <person name="Kono N."/>
            <person name="Nakamura H."/>
            <person name="Mori M."/>
            <person name="Yoshida Y."/>
            <person name="Ohtoshi R."/>
            <person name="Malay A.D."/>
            <person name="Moran D.A.P."/>
            <person name="Tomita M."/>
            <person name="Numata K."/>
            <person name="Arakawa K."/>
        </authorList>
    </citation>
    <scope>NUCLEOTIDE SEQUENCE</scope>
</reference>
<gene>
    <name evidence="4" type="primary">CUBN_4</name>
    <name evidence="4" type="ORF">NPIL_376101</name>
</gene>
<dbReference type="OrthoDB" id="10009301at2759"/>
<proteinExistence type="predicted"/>
<dbReference type="Gene3D" id="2.60.120.290">
    <property type="entry name" value="Spermadhesin, CUB domain"/>
    <property type="match status" value="1"/>
</dbReference>
<name>A0A8X6QIS8_NEPPI</name>
<feature type="non-terminal residue" evidence="4">
    <location>
        <position position="1"/>
    </location>
</feature>
<sequence length="121" mass="13373">MKGYFLEVGELLDILCGTLVNSSHVIKVPAAQVYVKFKSNSAITGKGFYLTAMVNKDEGCKQTFDSPTGVITSPNYPNALSAMRDCHWRILAPAGRRVKLTFQELNLPRDESSGICLNYIQ</sequence>
<dbReference type="PROSITE" id="PS01180">
    <property type="entry name" value="CUB"/>
    <property type="match status" value="1"/>
</dbReference>
<accession>A0A8X6QIS8</accession>
<dbReference type="EMBL" id="BMAW01082043">
    <property type="protein sequence ID" value="GFU27337.1"/>
    <property type="molecule type" value="Genomic_DNA"/>
</dbReference>
<evidence type="ECO:0000313" key="5">
    <source>
        <dbReference type="Proteomes" id="UP000887013"/>
    </source>
</evidence>
<dbReference type="CDD" id="cd00041">
    <property type="entry name" value="CUB"/>
    <property type="match status" value="1"/>
</dbReference>
<protein>
    <submittedName>
        <fullName evidence="4">Cubilin</fullName>
    </submittedName>
</protein>
<evidence type="ECO:0000256" key="1">
    <source>
        <dbReference type="ARBA" id="ARBA00023157"/>
    </source>
</evidence>
<keyword evidence="5" id="KW-1185">Reference proteome</keyword>
<evidence type="ECO:0000259" key="3">
    <source>
        <dbReference type="PROSITE" id="PS01180"/>
    </source>
</evidence>
<dbReference type="Pfam" id="PF00431">
    <property type="entry name" value="CUB"/>
    <property type="match status" value="1"/>
</dbReference>
<feature type="domain" description="CUB" evidence="3">
    <location>
        <begin position="60"/>
        <end position="121"/>
    </location>
</feature>
<evidence type="ECO:0000313" key="4">
    <source>
        <dbReference type="EMBL" id="GFU27337.1"/>
    </source>
</evidence>